<dbReference type="PIRSF" id="PIRSF010376">
    <property type="entry name" value="IspE"/>
    <property type="match status" value="1"/>
</dbReference>
<dbReference type="Gene3D" id="3.30.70.890">
    <property type="entry name" value="GHMP kinase, C-terminal domain"/>
    <property type="match status" value="1"/>
</dbReference>
<dbReference type="InterPro" id="IPR013750">
    <property type="entry name" value="GHMP_kinase_C_dom"/>
</dbReference>
<keyword evidence="6 9" id="KW-0418">Kinase</keyword>
<dbReference type="Pfam" id="PF08544">
    <property type="entry name" value="GHMP_kinases_C"/>
    <property type="match status" value="1"/>
</dbReference>
<dbReference type="PANTHER" id="PTHR43527:SF2">
    <property type="entry name" value="4-DIPHOSPHOCYTIDYL-2-C-METHYL-D-ERYTHRITOL KINASE, CHLOROPLASTIC"/>
    <property type="match status" value="1"/>
</dbReference>
<evidence type="ECO:0000313" key="12">
    <source>
        <dbReference type="EMBL" id="MCF2500014.1"/>
    </source>
</evidence>
<dbReference type="HAMAP" id="MF_00061">
    <property type="entry name" value="IspE"/>
    <property type="match status" value="1"/>
</dbReference>
<evidence type="ECO:0000256" key="6">
    <source>
        <dbReference type="ARBA" id="ARBA00022777"/>
    </source>
</evidence>
<comment type="catalytic activity">
    <reaction evidence="9">
        <text>4-CDP-2-C-methyl-D-erythritol + ATP = 4-CDP-2-C-methyl-D-erythritol 2-phosphate + ADP + H(+)</text>
        <dbReference type="Rhea" id="RHEA:18437"/>
        <dbReference type="ChEBI" id="CHEBI:15378"/>
        <dbReference type="ChEBI" id="CHEBI:30616"/>
        <dbReference type="ChEBI" id="CHEBI:57823"/>
        <dbReference type="ChEBI" id="CHEBI:57919"/>
        <dbReference type="ChEBI" id="CHEBI:456216"/>
        <dbReference type="EC" id="2.7.1.148"/>
    </reaction>
</comment>
<name>A0A9X1QHX4_9BACT</name>
<evidence type="ECO:0000256" key="5">
    <source>
        <dbReference type="ARBA" id="ARBA00022741"/>
    </source>
</evidence>
<comment type="function">
    <text evidence="9">Catalyzes the phosphorylation of the position 2 hydroxy group of 4-diphosphocytidyl-2C-methyl-D-erythritol.</text>
</comment>
<evidence type="ECO:0000313" key="13">
    <source>
        <dbReference type="Proteomes" id="UP001139411"/>
    </source>
</evidence>
<dbReference type="InterPro" id="IPR020568">
    <property type="entry name" value="Ribosomal_Su5_D2-typ_SF"/>
</dbReference>
<keyword evidence="5 9" id="KW-0547">Nucleotide-binding</keyword>
<keyword evidence="7 9" id="KW-0067">ATP-binding</keyword>
<comment type="similarity">
    <text evidence="1 9">Belongs to the GHMP kinase family. IspE subfamily.</text>
</comment>
<evidence type="ECO:0000256" key="9">
    <source>
        <dbReference type="HAMAP-Rule" id="MF_00061"/>
    </source>
</evidence>
<protein>
    <recommendedName>
        <fullName evidence="3 9">4-diphosphocytidyl-2-C-methyl-D-erythritol kinase</fullName>
        <shortName evidence="9">CMK</shortName>
        <ecNumber evidence="2 9">2.7.1.148</ecNumber>
    </recommendedName>
    <alternativeName>
        <fullName evidence="8 9">4-(cytidine-5'-diphospho)-2-C-methyl-D-erythritol kinase</fullName>
    </alternativeName>
</protein>
<feature type="domain" description="GHMP kinase N-terminal" evidence="10">
    <location>
        <begin position="63"/>
        <end position="137"/>
    </location>
</feature>
<keyword evidence="9" id="KW-0414">Isoprene biosynthesis</keyword>
<dbReference type="GO" id="GO:0019288">
    <property type="term" value="P:isopentenyl diphosphate biosynthetic process, methylerythritol 4-phosphate pathway"/>
    <property type="evidence" value="ECO:0007669"/>
    <property type="project" value="UniProtKB-UniRule"/>
</dbReference>
<evidence type="ECO:0000256" key="7">
    <source>
        <dbReference type="ARBA" id="ARBA00022840"/>
    </source>
</evidence>
<dbReference type="AlphaFoldDB" id="A0A9X1QHX4"/>
<reference evidence="12" key="1">
    <citation type="submission" date="2022-01" db="EMBL/GenBank/DDBJ databases">
        <title>Novel species in genus Dyadobacter.</title>
        <authorList>
            <person name="Ma C."/>
        </authorList>
    </citation>
    <scope>NUCLEOTIDE SEQUENCE</scope>
    <source>
        <strain evidence="12">CY357</strain>
    </source>
</reference>
<dbReference type="GO" id="GO:0016114">
    <property type="term" value="P:terpenoid biosynthetic process"/>
    <property type="evidence" value="ECO:0007669"/>
    <property type="project" value="UniProtKB-UniRule"/>
</dbReference>
<feature type="domain" description="GHMP kinase C-terminal" evidence="11">
    <location>
        <begin position="209"/>
        <end position="253"/>
    </location>
</feature>
<dbReference type="InterPro" id="IPR036554">
    <property type="entry name" value="GHMP_kinase_C_sf"/>
</dbReference>
<feature type="binding site" evidence="9">
    <location>
        <begin position="90"/>
        <end position="100"/>
    </location>
    <ligand>
        <name>ATP</name>
        <dbReference type="ChEBI" id="CHEBI:30616"/>
    </ligand>
</feature>
<feature type="active site" evidence="9">
    <location>
        <position position="132"/>
    </location>
</feature>
<dbReference type="InterPro" id="IPR014721">
    <property type="entry name" value="Ribsml_uS5_D2-typ_fold_subgr"/>
</dbReference>
<dbReference type="Gene3D" id="3.30.230.10">
    <property type="match status" value="1"/>
</dbReference>
<dbReference type="Proteomes" id="UP001139411">
    <property type="component" value="Unassembled WGS sequence"/>
</dbReference>
<sequence length="269" mass="29962">MLVFPNAKINIGLNIVEKRADGYHNIESCFYPVGWSDALEITLADEFSFRSDGIVIPGNSSDNLCTKAYQMIAADYALPAVKMHLLKSIPIGAGLGGGSADAAFAIKALNEQFDLKISFEKQLDYARRLGSDCAFFISNKPAYCFQKGDEFEDIDLNLKGKWIVLVNPGLHISTVEAYSGIVPKRSEHDLRNVLKEPIENWKFKVKNDFEATLFPKYPLLGEIKEALYQQGALYAAMSGSGSTLFGIFELEKDLQKHFADYKVWQGPLD</sequence>
<evidence type="ECO:0000256" key="8">
    <source>
        <dbReference type="ARBA" id="ARBA00032554"/>
    </source>
</evidence>
<comment type="pathway">
    <text evidence="9">Isoprenoid biosynthesis; isopentenyl diphosphate biosynthesis via DXP pathway; isopentenyl diphosphate from 1-deoxy-D-xylulose 5-phosphate: step 3/6.</text>
</comment>
<dbReference type="SUPFAM" id="SSF55060">
    <property type="entry name" value="GHMP Kinase, C-terminal domain"/>
    <property type="match status" value="1"/>
</dbReference>
<evidence type="ECO:0000256" key="4">
    <source>
        <dbReference type="ARBA" id="ARBA00022679"/>
    </source>
</evidence>
<keyword evidence="4 9" id="KW-0808">Transferase</keyword>
<accession>A0A9X1QHX4</accession>
<evidence type="ECO:0000259" key="11">
    <source>
        <dbReference type="Pfam" id="PF08544"/>
    </source>
</evidence>
<dbReference type="Pfam" id="PF00288">
    <property type="entry name" value="GHMP_kinases_N"/>
    <property type="match status" value="1"/>
</dbReference>
<evidence type="ECO:0000256" key="1">
    <source>
        <dbReference type="ARBA" id="ARBA00009684"/>
    </source>
</evidence>
<dbReference type="EC" id="2.7.1.148" evidence="2 9"/>
<dbReference type="SUPFAM" id="SSF54211">
    <property type="entry name" value="Ribosomal protein S5 domain 2-like"/>
    <property type="match status" value="1"/>
</dbReference>
<dbReference type="NCBIfam" id="TIGR00154">
    <property type="entry name" value="ispE"/>
    <property type="match status" value="1"/>
</dbReference>
<dbReference type="GO" id="GO:0005524">
    <property type="term" value="F:ATP binding"/>
    <property type="evidence" value="ECO:0007669"/>
    <property type="project" value="UniProtKB-UniRule"/>
</dbReference>
<gene>
    <name evidence="9 12" type="primary">ispE</name>
    <name evidence="12" type="ORF">L0661_16970</name>
</gene>
<dbReference type="InterPro" id="IPR006204">
    <property type="entry name" value="GHMP_kinase_N_dom"/>
</dbReference>
<dbReference type="GO" id="GO:0050515">
    <property type="term" value="F:4-(cytidine 5'-diphospho)-2-C-methyl-D-erythritol kinase activity"/>
    <property type="evidence" value="ECO:0007669"/>
    <property type="project" value="UniProtKB-UniRule"/>
</dbReference>
<evidence type="ECO:0000256" key="2">
    <source>
        <dbReference type="ARBA" id="ARBA00012052"/>
    </source>
</evidence>
<feature type="active site" evidence="9">
    <location>
        <position position="8"/>
    </location>
</feature>
<proteinExistence type="inferred from homology"/>
<dbReference type="PANTHER" id="PTHR43527">
    <property type="entry name" value="4-DIPHOSPHOCYTIDYL-2-C-METHYL-D-ERYTHRITOL KINASE, CHLOROPLASTIC"/>
    <property type="match status" value="1"/>
</dbReference>
<comment type="caution">
    <text evidence="12">The sequence shown here is derived from an EMBL/GenBank/DDBJ whole genome shotgun (WGS) entry which is preliminary data.</text>
</comment>
<dbReference type="InterPro" id="IPR004424">
    <property type="entry name" value="IspE"/>
</dbReference>
<evidence type="ECO:0000259" key="10">
    <source>
        <dbReference type="Pfam" id="PF00288"/>
    </source>
</evidence>
<dbReference type="RefSeq" id="WP_235178545.1">
    <property type="nucleotide sequence ID" value="NZ_JAKFFV010000009.1"/>
</dbReference>
<dbReference type="EMBL" id="JAKFFV010000009">
    <property type="protein sequence ID" value="MCF2500014.1"/>
    <property type="molecule type" value="Genomic_DNA"/>
</dbReference>
<organism evidence="12 13">
    <name type="scientific">Dyadobacter chenhuakuii</name>
    <dbReference type="NCBI Taxonomy" id="2909339"/>
    <lineage>
        <taxon>Bacteria</taxon>
        <taxon>Pseudomonadati</taxon>
        <taxon>Bacteroidota</taxon>
        <taxon>Cytophagia</taxon>
        <taxon>Cytophagales</taxon>
        <taxon>Spirosomataceae</taxon>
        <taxon>Dyadobacter</taxon>
    </lineage>
</organism>
<evidence type="ECO:0000256" key="3">
    <source>
        <dbReference type="ARBA" id="ARBA00017473"/>
    </source>
</evidence>